<dbReference type="STRING" id="1460663.A0A177C9V1"/>
<organism evidence="3 4">
    <name type="scientific">Paraphaeosphaeria sporulosa</name>
    <dbReference type="NCBI Taxonomy" id="1460663"/>
    <lineage>
        <taxon>Eukaryota</taxon>
        <taxon>Fungi</taxon>
        <taxon>Dikarya</taxon>
        <taxon>Ascomycota</taxon>
        <taxon>Pezizomycotina</taxon>
        <taxon>Dothideomycetes</taxon>
        <taxon>Pleosporomycetidae</taxon>
        <taxon>Pleosporales</taxon>
        <taxon>Massarineae</taxon>
        <taxon>Didymosphaeriaceae</taxon>
        <taxon>Paraphaeosphaeria</taxon>
    </lineage>
</organism>
<dbReference type="InParanoid" id="A0A177C9V1"/>
<accession>A0A177C9V1</accession>
<dbReference type="InterPro" id="IPR024752">
    <property type="entry name" value="Myb/SANT-like_dom"/>
</dbReference>
<dbReference type="AlphaFoldDB" id="A0A177C9V1"/>
<dbReference type="EMBL" id="KV441553">
    <property type="protein sequence ID" value="OAG04524.1"/>
    <property type="molecule type" value="Genomic_DNA"/>
</dbReference>
<proteinExistence type="predicted"/>
<evidence type="ECO:0000313" key="3">
    <source>
        <dbReference type="EMBL" id="OAG04524.1"/>
    </source>
</evidence>
<name>A0A177C9V1_9PLEO</name>
<feature type="domain" description="Myb/SANT-like" evidence="2">
    <location>
        <begin position="3"/>
        <end position="78"/>
    </location>
</feature>
<reference evidence="3 4" key="1">
    <citation type="submission" date="2016-05" db="EMBL/GenBank/DDBJ databases">
        <title>Comparative analysis of secretome profiles of manganese(II)-oxidizing ascomycete fungi.</title>
        <authorList>
            <consortium name="DOE Joint Genome Institute"/>
            <person name="Zeiner C.A."/>
            <person name="Purvine S.O."/>
            <person name="Zink E.M."/>
            <person name="Wu S."/>
            <person name="Pasa-Tolic L."/>
            <person name="Chaput D.L."/>
            <person name="Haridas S."/>
            <person name="Grigoriev I.V."/>
            <person name="Santelli C.M."/>
            <person name="Hansel C.M."/>
        </authorList>
    </citation>
    <scope>NUCLEOTIDE SEQUENCE [LARGE SCALE GENOMIC DNA]</scope>
    <source>
        <strain evidence="3 4">AP3s5-JAC2a</strain>
    </source>
</reference>
<feature type="region of interest" description="Disordered" evidence="1">
    <location>
        <begin position="146"/>
        <end position="166"/>
    </location>
</feature>
<gene>
    <name evidence="3" type="ORF">CC84DRAFT_1217969</name>
</gene>
<evidence type="ECO:0000313" key="4">
    <source>
        <dbReference type="Proteomes" id="UP000077069"/>
    </source>
</evidence>
<dbReference type="GeneID" id="28766435"/>
<dbReference type="PANTHER" id="PTHR46929">
    <property type="entry name" value="EXPRESSED PROTEIN"/>
    <property type="match status" value="1"/>
</dbReference>
<evidence type="ECO:0000259" key="2">
    <source>
        <dbReference type="Pfam" id="PF12776"/>
    </source>
</evidence>
<keyword evidence="4" id="KW-1185">Reference proteome</keyword>
<protein>
    <recommendedName>
        <fullName evidence="2">Myb/SANT-like domain-containing protein</fullName>
    </recommendedName>
</protein>
<dbReference type="PANTHER" id="PTHR46929:SF3">
    <property type="entry name" value="MYB_SANT-LIKE DOMAIN-CONTAINING PROTEIN"/>
    <property type="match status" value="1"/>
</dbReference>
<sequence>MVWSDRQLEALLRALCFQASEGNRADGRFKPQAWSYAQKKVQELSSRPITIEQCKGKVDTCKKEWQIWAQLRQQSGFSVVDGVVVTDKGALAEYFVAHPKAERYRDFALPFEDLHWELFEGYYATGEAASSIDRLLASQVADSIENSEPQSLSTDIDSGNKSQGRKRAATIAAERREKRTRNLTAEDRMGMRLDDIARQIGELATALKTRDYQQEALERFQMENSALGIRLGMPVLESFMVELNAKFWVNLKTPQLQKAWVKQRIDALLKDEAYSDLRESVEALDWSSSGKLSRRRA</sequence>
<dbReference type="Pfam" id="PF12776">
    <property type="entry name" value="Myb_DNA-bind_3"/>
    <property type="match status" value="1"/>
</dbReference>
<evidence type="ECO:0000256" key="1">
    <source>
        <dbReference type="SAM" id="MobiDB-lite"/>
    </source>
</evidence>
<dbReference type="RefSeq" id="XP_018034889.1">
    <property type="nucleotide sequence ID" value="XM_018182949.1"/>
</dbReference>
<dbReference type="OrthoDB" id="5346818at2759"/>
<dbReference type="Proteomes" id="UP000077069">
    <property type="component" value="Unassembled WGS sequence"/>
</dbReference>
<feature type="compositionally biased region" description="Polar residues" evidence="1">
    <location>
        <begin position="146"/>
        <end position="162"/>
    </location>
</feature>